<dbReference type="InterPro" id="IPR004854">
    <property type="entry name" value="Ufd1-like"/>
</dbReference>
<organism evidence="6 7">
    <name type="scientific">Linum trigynum</name>
    <dbReference type="NCBI Taxonomy" id="586398"/>
    <lineage>
        <taxon>Eukaryota</taxon>
        <taxon>Viridiplantae</taxon>
        <taxon>Streptophyta</taxon>
        <taxon>Embryophyta</taxon>
        <taxon>Tracheophyta</taxon>
        <taxon>Spermatophyta</taxon>
        <taxon>Magnoliopsida</taxon>
        <taxon>eudicotyledons</taxon>
        <taxon>Gunneridae</taxon>
        <taxon>Pentapetalae</taxon>
        <taxon>rosids</taxon>
        <taxon>fabids</taxon>
        <taxon>Malpighiales</taxon>
        <taxon>Linaceae</taxon>
        <taxon>Linum</taxon>
    </lineage>
</organism>
<dbReference type="Pfam" id="PF24842">
    <property type="entry name" value="UFD1_N2"/>
    <property type="match status" value="1"/>
</dbReference>
<feature type="compositionally biased region" description="Acidic residues" evidence="3">
    <location>
        <begin position="84"/>
        <end position="95"/>
    </location>
</feature>
<dbReference type="GO" id="GO:0034098">
    <property type="term" value="C:VCP-NPL4-UFD1 AAA ATPase complex"/>
    <property type="evidence" value="ECO:0007669"/>
    <property type="project" value="TreeGrafter"/>
</dbReference>
<gene>
    <name evidence="6" type="ORF">LTRI10_LOCUS14376</name>
</gene>
<feature type="compositionally biased region" description="Basic and acidic residues" evidence="3">
    <location>
        <begin position="145"/>
        <end position="157"/>
    </location>
</feature>
<feature type="domain" description="Ubiquitin fusion degradation protein UFD1 N-terminal subdomain 2" evidence="5">
    <location>
        <begin position="300"/>
        <end position="376"/>
    </location>
</feature>
<proteinExistence type="inferred from homology"/>
<dbReference type="InterPro" id="IPR042299">
    <property type="entry name" value="Ufd1-like_Nn"/>
</dbReference>
<dbReference type="PANTHER" id="PTHR12555:SF13">
    <property type="entry name" value="UBIQUITIN RECOGNITION FACTOR IN ER-ASSOCIATED DEGRADATION PROTEIN 1"/>
    <property type="match status" value="1"/>
</dbReference>
<dbReference type="InterPro" id="IPR055418">
    <property type="entry name" value="UFD1_N2"/>
</dbReference>
<feature type="compositionally biased region" description="Basic and acidic residues" evidence="3">
    <location>
        <begin position="96"/>
        <end position="108"/>
    </location>
</feature>
<dbReference type="GO" id="GO:0006511">
    <property type="term" value="P:ubiquitin-dependent protein catabolic process"/>
    <property type="evidence" value="ECO:0007669"/>
    <property type="project" value="InterPro"/>
</dbReference>
<feature type="compositionally biased region" description="Acidic residues" evidence="3">
    <location>
        <begin position="135"/>
        <end position="144"/>
    </location>
</feature>
<keyword evidence="2" id="KW-0833">Ubl conjugation pathway</keyword>
<dbReference type="InterPro" id="IPR055417">
    <property type="entry name" value="UFD1_N1"/>
</dbReference>
<feature type="compositionally biased region" description="Acidic residues" evidence="3">
    <location>
        <begin position="52"/>
        <end position="66"/>
    </location>
</feature>
<sequence>MDANHAADDQSSTNPLVILPETAEGAPNGVIVEDEPQELEKESRAETKTADEQSDNPDSDGSDEEQSSYVDSDHTVLAVREEEQSFGEDAEWSDVDSEHTIPAVREEQSFGEEWESSDVDSDRTVLAVREVEQSFGDDAEGSDVDSDHTIPAVREEGQSFGMESESSEVDSDRTVPAEEHSSDEDYDDSGSDYSEDYQSRYYPFQRSYTCRPISGNSREHLEQGNLVILPESALEFLYRYRPSYPMLFEIRNDSKERVSHCGVVEFTAEEGTMMVPGWMMENLKVEAGETLLLKSTTLEKGTFAKLQPHSVAFLATRDVKAVLEQTLSANFSCLTTGDTIAINVGSKTFYIDIVETKPGDAICIIDTDCAVEFAVPLDYKEPAPAPASQEIREEGVGGSRGFIPFTGAARRLNETAVAVDEEMQSVGAEPQRVQARRVATAAKPENKQFQPFSGRKYTLGG</sequence>
<accession>A0AAV2DG14</accession>
<evidence type="ECO:0000259" key="5">
    <source>
        <dbReference type="Pfam" id="PF24842"/>
    </source>
</evidence>
<evidence type="ECO:0000313" key="7">
    <source>
        <dbReference type="Proteomes" id="UP001497516"/>
    </source>
</evidence>
<dbReference type="GO" id="GO:0036503">
    <property type="term" value="P:ERAD pathway"/>
    <property type="evidence" value="ECO:0007669"/>
    <property type="project" value="TreeGrafter"/>
</dbReference>
<dbReference type="Pfam" id="PF03152">
    <property type="entry name" value="UFD1_N1"/>
    <property type="match status" value="1"/>
</dbReference>
<dbReference type="EMBL" id="OZ034815">
    <property type="protein sequence ID" value="CAL1372362.1"/>
    <property type="molecule type" value="Genomic_DNA"/>
</dbReference>
<feature type="compositionally biased region" description="Basic and acidic residues" evidence="3">
    <location>
        <begin position="71"/>
        <end position="83"/>
    </location>
</feature>
<evidence type="ECO:0000259" key="4">
    <source>
        <dbReference type="Pfam" id="PF03152"/>
    </source>
</evidence>
<feature type="region of interest" description="Disordered" evidence="3">
    <location>
        <begin position="440"/>
        <end position="461"/>
    </location>
</feature>
<dbReference type="PANTHER" id="PTHR12555">
    <property type="entry name" value="UBIQUITIN FUSION DEGRADATON PROTEIN 1"/>
    <property type="match status" value="1"/>
</dbReference>
<reference evidence="6 7" key="1">
    <citation type="submission" date="2024-04" db="EMBL/GenBank/DDBJ databases">
        <authorList>
            <person name="Fracassetti M."/>
        </authorList>
    </citation>
    <scope>NUCLEOTIDE SEQUENCE [LARGE SCALE GENOMIC DNA]</scope>
</reference>
<evidence type="ECO:0000313" key="6">
    <source>
        <dbReference type="EMBL" id="CAL1372362.1"/>
    </source>
</evidence>
<feature type="compositionally biased region" description="Acidic residues" evidence="3">
    <location>
        <begin position="181"/>
        <end position="195"/>
    </location>
</feature>
<evidence type="ECO:0000256" key="3">
    <source>
        <dbReference type="SAM" id="MobiDB-lite"/>
    </source>
</evidence>
<name>A0AAV2DG14_9ROSI</name>
<feature type="region of interest" description="Disordered" evidence="3">
    <location>
        <begin position="1"/>
        <end position="195"/>
    </location>
</feature>
<feature type="domain" description="Ubiquitin fusion degradation protein UFD1 N-terminal subdomain 1" evidence="4">
    <location>
        <begin position="204"/>
        <end position="298"/>
    </location>
</feature>
<dbReference type="Gene3D" id="3.10.330.10">
    <property type="match status" value="1"/>
</dbReference>
<comment type="similarity">
    <text evidence="1">Belongs to the UFD1 family.</text>
</comment>
<dbReference type="Gene3D" id="2.40.40.50">
    <property type="entry name" value="Ubiquitin fusion degradation protein UFD1, N-terminal domain"/>
    <property type="match status" value="1"/>
</dbReference>
<dbReference type="GO" id="GO:0031593">
    <property type="term" value="F:polyubiquitin modification-dependent protein binding"/>
    <property type="evidence" value="ECO:0007669"/>
    <property type="project" value="TreeGrafter"/>
</dbReference>
<dbReference type="Proteomes" id="UP001497516">
    <property type="component" value="Chromosome 2"/>
</dbReference>
<protein>
    <submittedName>
        <fullName evidence="6">Uncharacterized protein</fullName>
    </submittedName>
</protein>
<feature type="compositionally biased region" description="Basic and acidic residues" evidence="3">
    <location>
        <begin position="170"/>
        <end position="180"/>
    </location>
</feature>
<feature type="compositionally biased region" description="Basic and acidic residues" evidence="3">
    <location>
        <begin position="38"/>
        <end position="51"/>
    </location>
</feature>
<keyword evidence="7" id="KW-1185">Reference proteome</keyword>
<evidence type="ECO:0000256" key="2">
    <source>
        <dbReference type="ARBA" id="ARBA00022786"/>
    </source>
</evidence>
<evidence type="ECO:0000256" key="1">
    <source>
        <dbReference type="ARBA" id="ARBA00006043"/>
    </source>
</evidence>
<feature type="compositionally biased region" description="Acidic residues" evidence="3">
    <location>
        <begin position="109"/>
        <end position="119"/>
    </location>
</feature>
<dbReference type="AlphaFoldDB" id="A0AAV2DG14"/>